<organism evidence="1 2">
    <name type="scientific">Sporocytophaga myxococcoides</name>
    <dbReference type="NCBI Taxonomy" id="153721"/>
    <lineage>
        <taxon>Bacteria</taxon>
        <taxon>Pseudomonadati</taxon>
        <taxon>Bacteroidota</taxon>
        <taxon>Cytophagia</taxon>
        <taxon>Cytophagales</taxon>
        <taxon>Cytophagaceae</taxon>
        <taxon>Sporocytophaga</taxon>
    </lineage>
</organism>
<evidence type="ECO:0000313" key="1">
    <source>
        <dbReference type="EMBL" id="GAL83449.1"/>
    </source>
</evidence>
<keyword evidence="2" id="KW-1185">Reference proteome</keyword>
<sequence length="106" mass="12497">MYYIISLKHTRKTDEFITLWGRDNKGYFWVKSEAGIYEVPEEGYHNTESSFPVKKEEADKLFIEVPYCGKNILAIPNNNESVKKLGLKWKRGQLERQIDENIIQNN</sequence>
<dbReference type="Proteomes" id="UP000030185">
    <property type="component" value="Unassembled WGS sequence"/>
</dbReference>
<dbReference type="STRING" id="153721.MYP_676"/>
<proteinExistence type="predicted"/>
<dbReference type="eggNOG" id="ENOG502ZNEI">
    <property type="taxonomic scope" value="Bacteria"/>
</dbReference>
<gene>
    <name evidence="1" type="ORF">MYP_676</name>
</gene>
<reference evidence="1 2" key="1">
    <citation type="submission" date="2014-09" db="EMBL/GenBank/DDBJ databases">
        <title>Sporocytophaga myxococcoides PG-01 genome sequencing.</title>
        <authorList>
            <person name="Liu L."/>
            <person name="Gao P.J."/>
            <person name="Chen G.J."/>
            <person name="Wang L.S."/>
        </authorList>
    </citation>
    <scope>NUCLEOTIDE SEQUENCE [LARGE SCALE GENOMIC DNA]</scope>
    <source>
        <strain evidence="1 2">PG-01</strain>
    </source>
</reference>
<dbReference type="AlphaFoldDB" id="A0A098LAI3"/>
<accession>A0A098LAI3</accession>
<comment type="caution">
    <text evidence="1">The sequence shown here is derived from an EMBL/GenBank/DDBJ whole genome shotgun (WGS) entry which is preliminary data.</text>
</comment>
<dbReference type="RefSeq" id="WP_045458338.1">
    <property type="nucleotide sequence ID" value="NZ_BBLT01000001.1"/>
</dbReference>
<dbReference type="EMBL" id="BBLT01000001">
    <property type="protein sequence ID" value="GAL83449.1"/>
    <property type="molecule type" value="Genomic_DNA"/>
</dbReference>
<evidence type="ECO:0000313" key="2">
    <source>
        <dbReference type="Proteomes" id="UP000030185"/>
    </source>
</evidence>
<dbReference type="OrthoDB" id="8908912at2"/>
<name>A0A098LAI3_9BACT</name>
<protein>
    <submittedName>
        <fullName evidence="1">Uncharacterized protein</fullName>
    </submittedName>
</protein>